<accession>A0A134ALG4</accession>
<gene>
    <name evidence="2" type="ORF">HMPREF1863_00020</name>
</gene>
<dbReference type="InterPro" id="IPR048923">
    <property type="entry name" value="RE_NgoFVII_C"/>
</dbReference>
<dbReference type="RefSeq" id="WP_068365972.1">
    <property type="nucleotide sequence ID" value="NZ_KQ960154.1"/>
</dbReference>
<keyword evidence="2" id="KW-0540">Nuclease</keyword>
<keyword evidence="2" id="KW-0255">Endonuclease</keyword>
<evidence type="ECO:0000313" key="3">
    <source>
        <dbReference type="Proteomes" id="UP000070442"/>
    </source>
</evidence>
<evidence type="ECO:0000259" key="1">
    <source>
        <dbReference type="Pfam" id="PF20731"/>
    </source>
</evidence>
<evidence type="ECO:0000313" key="2">
    <source>
        <dbReference type="EMBL" id="KXB68551.1"/>
    </source>
</evidence>
<dbReference type="EMBL" id="LSDG01000001">
    <property type="protein sequence ID" value="KXB68551.1"/>
    <property type="molecule type" value="Genomic_DNA"/>
</dbReference>
<organism evidence="2 3">
    <name type="scientific">Aedoeadaptatus coxii</name>
    <dbReference type="NCBI Taxonomy" id="755172"/>
    <lineage>
        <taxon>Bacteria</taxon>
        <taxon>Bacillati</taxon>
        <taxon>Bacillota</taxon>
        <taxon>Tissierellia</taxon>
        <taxon>Tissierellales</taxon>
        <taxon>Peptoniphilaceae</taxon>
        <taxon>Aedoeadaptatus</taxon>
    </lineage>
</organism>
<reference evidence="3" key="1">
    <citation type="submission" date="2016-01" db="EMBL/GenBank/DDBJ databases">
        <authorList>
            <person name="Mitreva M."/>
            <person name="Pepin K.H."/>
            <person name="Mihindukulasuriya K.A."/>
            <person name="Fulton R."/>
            <person name="Fronick C."/>
            <person name="O'Laughlin M."/>
            <person name="Miner T."/>
            <person name="Herter B."/>
            <person name="Rosa B.A."/>
            <person name="Cordes M."/>
            <person name="Tomlinson C."/>
            <person name="Wollam A."/>
            <person name="Palsikar V.B."/>
            <person name="Mardis E.R."/>
            <person name="Wilson R.K."/>
        </authorList>
    </citation>
    <scope>NUCLEOTIDE SEQUENCE [LARGE SCALE GENOMIC DNA]</scope>
    <source>
        <strain evidence="3">DNF00729</strain>
    </source>
</reference>
<dbReference type="PATRIC" id="fig|755172.3.peg.20"/>
<feature type="domain" description="Restriction endonuclease type II NgoFVII C-terminal B3-like DNA-binding" evidence="1">
    <location>
        <begin position="242"/>
        <end position="360"/>
    </location>
</feature>
<dbReference type="STRING" id="755172.HMPREF1863_00020"/>
<dbReference type="Pfam" id="PF20731">
    <property type="entry name" value="RE_NgoFVII_C"/>
    <property type="match status" value="1"/>
</dbReference>
<dbReference type="OrthoDB" id="1296974at2"/>
<keyword evidence="2" id="KW-0378">Hydrolase</keyword>
<proteinExistence type="predicted"/>
<keyword evidence="3" id="KW-1185">Reference proteome</keyword>
<name>A0A134ALG4_9FIRM</name>
<comment type="caution">
    <text evidence="2">The sequence shown here is derived from an EMBL/GenBank/DDBJ whole genome shotgun (WGS) entry which is preliminary data.</text>
</comment>
<dbReference type="AlphaFoldDB" id="A0A134ALG4"/>
<dbReference type="GO" id="GO:0004519">
    <property type="term" value="F:endonuclease activity"/>
    <property type="evidence" value="ECO:0007669"/>
    <property type="project" value="UniProtKB-KW"/>
</dbReference>
<sequence>MFYQTQSDEERKLYIKLLQITGSLSNLFADSKKPFLYYRAMENIFCKSFEATNYARSDVSVDAGKDRIGIGLKTFLQNNGKTFQKVAEFNRESYLLKNLNDEQIVYKIAEMRNERIKTTQRICQLNDMMYHLITRDLNCMGIYEEPMDLVDINAIKEIKRKRETVISFEDGIHEYGYNTSKSTLFKRFNTTDKRLIERFEVKILEDPFDFLLHSDLNEKEKSTLEVNNDVTDFIILPLYSPKLGEVPKKSGLNQWNAEGRNRDTDEVYIPIPAWIHKAKPEFFEYNTDDYKTGSFDVKLPSGETLNMKVAQQGGKALMSNPNKALGKWILRDILNLKDGTLVRKAMLDTIGIDSIMLSKHTDDSYSLDFLKAGSYEDFEEEYEK</sequence>
<protein>
    <submittedName>
        <fullName evidence="2">NgoFVII restriction endonuclease</fullName>
    </submittedName>
</protein>
<dbReference type="Proteomes" id="UP000070442">
    <property type="component" value="Unassembled WGS sequence"/>
</dbReference>